<dbReference type="Gene3D" id="3.50.50.60">
    <property type="entry name" value="FAD/NAD(P)-binding domain"/>
    <property type="match status" value="1"/>
</dbReference>
<dbReference type="SUPFAM" id="SSF51905">
    <property type="entry name" value="FAD/NAD(P)-binding domain"/>
    <property type="match status" value="1"/>
</dbReference>
<feature type="chain" id="PRO_5012939460" description="Amine oxidase domain-containing protein" evidence="1">
    <location>
        <begin position="25"/>
        <end position="554"/>
    </location>
</feature>
<dbReference type="Proteomes" id="UP000242188">
    <property type="component" value="Unassembled WGS sequence"/>
</dbReference>
<sequence>MTSQVGGCFAALCVLQCVLLVAYASTSTSTTTTSTTTTPTTTTTTTTPVPITTTVKPTTTEAPYLVKAYPDLRSRAPKKNDRIAIVGATIQGIHLAVSLMDAGFPDVNVYESSRRIGGEGFSVYFNGQSFLLGETYVFDEEGVAAKFNKRFESTTLMPVPNPSIWINNTTKLSFMEYLLKVAKDVSPTANLNSGNIVKHYQTLLSTYMAVVKNNFGDYKGHMMRRPLDSELTRLSKKNFLKLLQDNKIEALKSVFQIMLSSIGGGDIAELPALYGCMFINSRMATVLYEKLGNGKPIASVFKKGIQHVMEEATKMLNVDVKFDHETNEIDRSSRGYFNLYYKKEYVKTDSKKSRCSKGYFKRKFDHVFIATEPYEFKSLITKPNADLMNTLDTMTSKFQTYNLLRTNITTPGERLHEQFAFNNYGDYNVQSCLDNVKHTGPNVNPNEKFTVCLQESELSNRTLLAEAMYSHITEMDYSLMNPNSNTSVEDTRKSFQRWEVEMFGNKEMATGNLWKLMHKQGEDGLWIISRAASFPYADVTFDYNTRLLKSMGVI</sequence>
<dbReference type="InterPro" id="IPR002937">
    <property type="entry name" value="Amino_oxidase"/>
</dbReference>
<dbReference type="Gene3D" id="1.10.405.20">
    <property type="match status" value="1"/>
</dbReference>
<proteinExistence type="predicted"/>
<protein>
    <recommendedName>
        <fullName evidence="2">Amine oxidase domain-containing protein</fullName>
    </recommendedName>
</protein>
<gene>
    <name evidence="3" type="ORF">KP79_PYT21227</name>
</gene>
<name>A0A210QDG1_MIZYE</name>
<dbReference type="Gene3D" id="3.30.70.1990">
    <property type="match status" value="1"/>
</dbReference>
<reference evidence="3 4" key="1">
    <citation type="journal article" date="2017" name="Nat. Ecol. Evol.">
        <title>Scallop genome provides insights into evolution of bilaterian karyotype and development.</title>
        <authorList>
            <person name="Wang S."/>
            <person name="Zhang J."/>
            <person name="Jiao W."/>
            <person name="Li J."/>
            <person name="Xun X."/>
            <person name="Sun Y."/>
            <person name="Guo X."/>
            <person name="Huan P."/>
            <person name="Dong B."/>
            <person name="Zhang L."/>
            <person name="Hu X."/>
            <person name="Sun X."/>
            <person name="Wang J."/>
            <person name="Zhao C."/>
            <person name="Wang Y."/>
            <person name="Wang D."/>
            <person name="Huang X."/>
            <person name="Wang R."/>
            <person name="Lv J."/>
            <person name="Li Y."/>
            <person name="Zhang Z."/>
            <person name="Liu B."/>
            <person name="Lu W."/>
            <person name="Hui Y."/>
            <person name="Liang J."/>
            <person name="Zhou Z."/>
            <person name="Hou R."/>
            <person name="Li X."/>
            <person name="Liu Y."/>
            <person name="Li H."/>
            <person name="Ning X."/>
            <person name="Lin Y."/>
            <person name="Zhao L."/>
            <person name="Xing Q."/>
            <person name="Dou J."/>
            <person name="Li Y."/>
            <person name="Mao J."/>
            <person name="Guo H."/>
            <person name="Dou H."/>
            <person name="Li T."/>
            <person name="Mu C."/>
            <person name="Jiang W."/>
            <person name="Fu Q."/>
            <person name="Fu X."/>
            <person name="Miao Y."/>
            <person name="Liu J."/>
            <person name="Yu Q."/>
            <person name="Li R."/>
            <person name="Liao H."/>
            <person name="Li X."/>
            <person name="Kong Y."/>
            <person name="Jiang Z."/>
            <person name="Chourrout D."/>
            <person name="Li R."/>
            <person name="Bao Z."/>
        </authorList>
    </citation>
    <scope>NUCLEOTIDE SEQUENCE [LARGE SCALE GENOMIC DNA]</scope>
    <source>
        <strain evidence="3 4">PY_sf001</strain>
    </source>
</reference>
<dbReference type="InterPro" id="IPR036188">
    <property type="entry name" value="FAD/NAD-bd_sf"/>
</dbReference>
<accession>A0A210QDG1</accession>
<evidence type="ECO:0000259" key="2">
    <source>
        <dbReference type="Pfam" id="PF01593"/>
    </source>
</evidence>
<comment type="caution">
    <text evidence="3">The sequence shown here is derived from an EMBL/GenBank/DDBJ whole genome shotgun (WGS) entry which is preliminary data.</text>
</comment>
<dbReference type="EMBL" id="NEDP02004099">
    <property type="protein sequence ID" value="OWF46731.1"/>
    <property type="molecule type" value="Genomic_DNA"/>
</dbReference>
<organism evidence="3 4">
    <name type="scientific">Mizuhopecten yessoensis</name>
    <name type="common">Japanese scallop</name>
    <name type="synonym">Patinopecten yessoensis</name>
    <dbReference type="NCBI Taxonomy" id="6573"/>
    <lineage>
        <taxon>Eukaryota</taxon>
        <taxon>Metazoa</taxon>
        <taxon>Spiralia</taxon>
        <taxon>Lophotrochozoa</taxon>
        <taxon>Mollusca</taxon>
        <taxon>Bivalvia</taxon>
        <taxon>Autobranchia</taxon>
        <taxon>Pteriomorphia</taxon>
        <taxon>Pectinida</taxon>
        <taxon>Pectinoidea</taxon>
        <taxon>Pectinidae</taxon>
        <taxon>Mizuhopecten</taxon>
    </lineage>
</organism>
<evidence type="ECO:0000256" key="1">
    <source>
        <dbReference type="SAM" id="SignalP"/>
    </source>
</evidence>
<keyword evidence="1" id="KW-0732">Signal</keyword>
<dbReference type="AlphaFoldDB" id="A0A210QDG1"/>
<dbReference type="OrthoDB" id="6183170at2759"/>
<evidence type="ECO:0000313" key="3">
    <source>
        <dbReference type="EMBL" id="OWF46731.1"/>
    </source>
</evidence>
<dbReference type="Pfam" id="PF01593">
    <property type="entry name" value="Amino_oxidase"/>
    <property type="match status" value="1"/>
</dbReference>
<evidence type="ECO:0000313" key="4">
    <source>
        <dbReference type="Proteomes" id="UP000242188"/>
    </source>
</evidence>
<keyword evidence="4" id="KW-1185">Reference proteome</keyword>
<dbReference type="GO" id="GO:0016491">
    <property type="term" value="F:oxidoreductase activity"/>
    <property type="evidence" value="ECO:0007669"/>
    <property type="project" value="InterPro"/>
</dbReference>
<feature type="signal peptide" evidence="1">
    <location>
        <begin position="1"/>
        <end position="24"/>
    </location>
</feature>
<feature type="domain" description="Amine oxidase" evidence="2">
    <location>
        <begin position="92"/>
        <end position="383"/>
    </location>
</feature>